<protein>
    <recommendedName>
        <fullName evidence="1">KANL3/Tex30 alpha/beta hydrolase-like domain-containing protein</fullName>
    </recommendedName>
</protein>
<feature type="domain" description="KANL3/Tex30 alpha/beta hydrolase-like" evidence="1">
    <location>
        <begin position="38"/>
        <end position="187"/>
    </location>
</feature>
<name>A0A395LY10_9BACT</name>
<reference evidence="2 3" key="1">
    <citation type="journal article" date="2011" name="ISME J.">
        <title>Community ecology of hot spring cyanobacterial mats: predominant populations and their functional potential.</title>
        <authorList>
            <person name="Klatt C.G."/>
            <person name="Wood J.M."/>
            <person name="Rusch D.B."/>
            <person name="Bateson M.M."/>
            <person name="Hamamura N."/>
            <person name="Heidelberg J.F."/>
            <person name="Grossman A.R."/>
            <person name="Bhaya D."/>
            <person name="Cohan F.M."/>
            <person name="Kuhl M."/>
            <person name="Bryant D.A."/>
            <person name="Ward D.M."/>
        </authorList>
    </citation>
    <scope>NUCLEOTIDE SEQUENCE [LARGE SCALE GENOMIC DNA]</scope>
    <source>
        <strain evidence="2">OS</strain>
    </source>
</reference>
<dbReference type="SUPFAM" id="SSF53474">
    <property type="entry name" value="alpha/beta-Hydrolases"/>
    <property type="match status" value="1"/>
</dbReference>
<dbReference type="InterPro" id="IPR029058">
    <property type="entry name" value="AB_hydrolase_fold"/>
</dbReference>
<dbReference type="Gene3D" id="3.40.50.1820">
    <property type="entry name" value="alpha/beta hydrolase"/>
    <property type="match status" value="1"/>
</dbReference>
<sequence length="208" mass="22707">MLFLNGEAGKLEAIFNPVATPKFLAVVCHPHPLYQGTMHNKVVVTAARTLHELGGAVLRFNFRGVMASEGHYADGIGEQQDVKAAVEFLIATHQGMRVPVVVAGFSFGAWVGLTYGATDSQVTHLIGIGLPTRLFGQIPFADSNKPKLFVHGTADTIASFADFQAQYAHLSEPKTLRMIEDADHFFTGKLHLLAQAIHDWMSIQLLKK</sequence>
<evidence type="ECO:0000259" key="1">
    <source>
        <dbReference type="Pfam" id="PF20408"/>
    </source>
</evidence>
<comment type="caution">
    <text evidence="2">The sequence shown here is derived from an EMBL/GenBank/DDBJ whole genome shotgun (WGS) entry which is preliminary data.</text>
</comment>
<evidence type="ECO:0000313" key="3">
    <source>
        <dbReference type="Proteomes" id="UP000266389"/>
    </source>
</evidence>
<dbReference type="Proteomes" id="UP000266389">
    <property type="component" value="Unassembled WGS sequence"/>
</dbReference>
<accession>A0A395LY10</accession>
<dbReference type="EMBL" id="PHFL01000065">
    <property type="protein sequence ID" value="RFM23437.1"/>
    <property type="molecule type" value="Genomic_DNA"/>
</dbReference>
<dbReference type="Pfam" id="PF20408">
    <property type="entry name" value="Abhydrolase_11"/>
    <property type="match status" value="1"/>
</dbReference>
<organism evidence="2 3">
    <name type="scientific">Candidatus Thermochlorobacter aerophilus</name>
    <dbReference type="NCBI Taxonomy" id="1868324"/>
    <lineage>
        <taxon>Bacteria</taxon>
        <taxon>Pseudomonadati</taxon>
        <taxon>Chlorobiota</taxon>
        <taxon>Chlorobiia</taxon>
        <taxon>Chlorobiales</taxon>
        <taxon>Candidatus Thermochlorobacteriaceae</taxon>
        <taxon>Candidatus Thermochlorobacter</taxon>
    </lineage>
</organism>
<proteinExistence type="predicted"/>
<dbReference type="PANTHER" id="PTHR42103:SF2">
    <property type="entry name" value="AB HYDROLASE-1 DOMAIN-CONTAINING PROTEIN"/>
    <property type="match status" value="1"/>
</dbReference>
<evidence type="ECO:0000313" key="2">
    <source>
        <dbReference type="EMBL" id="RFM23437.1"/>
    </source>
</evidence>
<gene>
    <name evidence="2" type="ORF">D0433_10920</name>
</gene>
<dbReference type="PANTHER" id="PTHR42103">
    <property type="entry name" value="ALPHA/BETA-HYDROLASES SUPERFAMILY PROTEIN"/>
    <property type="match status" value="1"/>
</dbReference>
<dbReference type="InterPro" id="IPR046879">
    <property type="entry name" value="KANL3/Tex30_Abhydrolase"/>
</dbReference>
<dbReference type="AlphaFoldDB" id="A0A395LY10"/>